<feature type="chain" id="PRO_5041395635" evidence="2">
    <location>
        <begin position="30"/>
        <end position="94"/>
    </location>
</feature>
<reference evidence="3" key="1">
    <citation type="submission" date="2023-06" db="EMBL/GenBank/DDBJ databases">
        <authorList>
            <consortium name="Lawrence Berkeley National Laboratory"/>
            <person name="Ahrendt S."/>
            <person name="Sahu N."/>
            <person name="Indic B."/>
            <person name="Wong-Bajracharya J."/>
            <person name="Merenyi Z."/>
            <person name="Ke H.-M."/>
            <person name="Monk M."/>
            <person name="Kocsube S."/>
            <person name="Drula E."/>
            <person name="Lipzen A."/>
            <person name="Balint B."/>
            <person name="Henrissat B."/>
            <person name="Andreopoulos B."/>
            <person name="Martin F.M."/>
            <person name="Harder C.B."/>
            <person name="Rigling D."/>
            <person name="Ford K.L."/>
            <person name="Foster G.D."/>
            <person name="Pangilinan J."/>
            <person name="Papanicolaou A."/>
            <person name="Barry K."/>
            <person name="LaButti K."/>
            <person name="Viragh M."/>
            <person name="Koriabine M."/>
            <person name="Yan M."/>
            <person name="Riley R."/>
            <person name="Champramary S."/>
            <person name="Plett K.L."/>
            <person name="Tsai I.J."/>
            <person name="Slot J."/>
            <person name="Sipos G."/>
            <person name="Plett J."/>
            <person name="Nagy L.G."/>
            <person name="Grigoriev I.V."/>
        </authorList>
    </citation>
    <scope>NUCLEOTIDE SEQUENCE</scope>
    <source>
        <strain evidence="3">FPL87.14</strain>
    </source>
</reference>
<organism evidence="3 4">
    <name type="scientific">Armillaria borealis</name>
    <dbReference type="NCBI Taxonomy" id="47425"/>
    <lineage>
        <taxon>Eukaryota</taxon>
        <taxon>Fungi</taxon>
        <taxon>Dikarya</taxon>
        <taxon>Basidiomycota</taxon>
        <taxon>Agaricomycotina</taxon>
        <taxon>Agaricomycetes</taxon>
        <taxon>Agaricomycetidae</taxon>
        <taxon>Agaricales</taxon>
        <taxon>Marasmiineae</taxon>
        <taxon>Physalacriaceae</taxon>
        <taxon>Armillaria</taxon>
    </lineage>
</organism>
<comment type="caution">
    <text evidence="3">The sequence shown here is derived from an EMBL/GenBank/DDBJ whole genome shotgun (WGS) entry which is preliminary data.</text>
</comment>
<evidence type="ECO:0000256" key="2">
    <source>
        <dbReference type="SAM" id="SignalP"/>
    </source>
</evidence>
<protein>
    <submittedName>
        <fullName evidence="3">Uncharacterized protein</fullName>
    </submittedName>
</protein>
<name>A0AA39MGG8_9AGAR</name>
<evidence type="ECO:0000256" key="1">
    <source>
        <dbReference type="SAM" id="MobiDB-lite"/>
    </source>
</evidence>
<sequence length="94" mass="10309">MAKSQLCNRMAHLYLDILLWHSLIPSVSAIHAPCSSSSWIWIYLSKQGHEDYDVPLASAYSHGLASQTGRKAEEEDVDDSQAVATSGGMSRSRS</sequence>
<evidence type="ECO:0000313" key="4">
    <source>
        <dbReference type="Proteomes" id="UP001175226"/>
    </source>
</evidence>
<accession>A0AA39MGG8</accession>
<dbReference type="AlphaFoldDB" id="A0AA39MGG8"/>
<keyword evidence="2" id="KW-0732">Signal</keyword>
<feature type="compositionally biased region" description="Polar residues" evidence="1">
    <location>
        <begin position="82"/>
        <end position="94"/>
    </location>
</feature>
<feature type="region of interest" description="Disordered" evidence="1">
    <location>
        <begin position="65"/>
        <end position="94"/>
    </location>
</feature>
<proteinExistence type="predicted"/>
<keyword evidence="4" id="KW-1185">Reference proteome</keyword>
<gene>
    <name evidence="3" type="ORF">EV421DRAFT_1451501</name>
</gene>
<dbReference type="EMBL" id="JAUEPT010000087">
    <property type="protein sequence ID" value="KAK0432963.1"/>
    <property type="molecule type" value="Genomic_DNA"/>
</dbReference>
<feature type="signal peptide" evidence="2">
    <location>
        <begin position="1"/>
        <end position="29"/>
    </location>
</feature>
<dbReference type="Proteomes" id="UP001175226">
    <property type="component" value="Unassembled WGS sequence"/>
</dbReference>
<evidence type="ECO:0000313" key="3">
    <source>
        <dbReference type="EMBL" id="KAK0432963.1"/>
    </source>
</evidence>